<accession>A0A8T2IF06</accession>
<reference evidence="1" key="1">
    <citation type="thesis" date="2020" institute="ProQuest LLC" country="789 East Eisenhower Parkway, Ann Arbor, MI, USA">
        <title>Comparative Genomics and Chromosome Evolution.</title>
        <authorList>
            <person name="Mudd A.B."/>
        </authorList>
    </citation>
    <scope>NUCLEOTIDE SEQUENCE</scope>
    <source>
        <strain evidence="1">Female2</strain>
        <tissue evidence="1">Blood</tissue>
    </source>
</reference>
<gene>
    <name evidence="1" type="ORF">GDO86_019349</name>
</gene>
<keyword evidence="2" id="KW-1185">Reference proteome</keyword>
<dbReference type="EMBL" id="JAACNH010003346">
    <property type="protein sequence ID" value="KAG8429734.1"/>
    <property type="molecule type" value="Genomic_DNA"/>
</dbReference>
<evidence type="ECO:0000313" key="1">
    <source>
        <dbReference type="EMBL" id="KAG8429734.1"/>
    </source>
</evidence>
<protein>
    <submittedName>
        <fullName evidence="1">Uncharacterized protein</fullName>
    </submittedName>
</protein>
<dbReference type="AlphaFoldDB" id="A0A8T2IF06"/>
<organism evidence="1 2">
    <name type="scientific">Hymenochirus boettgeri</name>
    <name type="common">Congo dwarf clawed frog</name>
    <dbReference type="NCBI Taxonomy" id="247094"/>
    <lineage>
        <taxon>Eukaryota</taxon>
        <taxon>Metazoa</taxon>
        <taxon>Chordata</taxon>
        <taxon>Craniata</taxon>
        <taxon>Vertebrata</taxon>
        <taxon>Euteleostomi</taxon>
        <taxon>Amphibia</taxon>
        <taxon>Batrachia</taxon>
        <taxon>Anura</taxon>
        <taxon>Pipoidea</taxon>
        <taxon>Pipidae</taxon>
        <taxon>Pipinae</taxon>
        <taxon>Hymenochirus</taxon>
    </lineage>
</organism>
<evidence type="ECO:0000313" key="2">
    <source>
        <dbReference type="Proteomes" id="UP000812440"/>
    </source>
</evidence>
<dbReference type="Proteomes" id="UP000812440">
    <property type="component" value="Unassembled WGS sequence"/>
</dbReference>
<sequence>MPVAIGGKILSVLEGSQIQKVKSQKCIVLIQKTWPTRCSIFLCVDISVAASSLLPLKKGMESDNRTKLVPKAITERKLFPTPHFPF</sequence>
<proteinExistence type="predicted"/>
<name>A0A8T2IF06_9PIPI</name>
<comment type="caution">
    <text evidence="1">The sequence shown here is derived from an EMBL/GenBank/DDBJ whole genome shotgun (WGS) entry which is preliminary data.</text>
</comment>